<keyword evidence="5" id="KW-0677">Repeat</keyword>
<evidence type="ECO:0000256" key="5">
    <source>
        <dbReference type="ARBA" id="ARBA00022737"/>
    </source>
</evidence>
<evidence type="ECO:0000259" key="10">
    <source>
        <dbReference type="PROSITE" id="PS51873"/>
    </source>
</evidence>
<dbReference type="SUPFAM" id="SSF57850">
    <property type="entry name" value="RING/U-box"/>
    <property type="match status" value="1"/>
</dbReference>
<dbReference type="InterPro" id="IPR031127">
    <property type="entry name" value="E3_UB_ligase_RBR"/>
</dbReference>
<dbReference type="Pfam" id="PF01485">
    <property type="entry name" value="IBR"/>
    <property type="match status" value="1"/>
</dbReference>
<dbReference type="PANTHER" id="PTHR11685">
    <property type="entry name" value="RBR FAMILY RING FINGER AND IBR DOMAIN-CONTAINING"/>
    <property type="match status" value="1"/>
</dbReference>
<dbReference type="InterPro" id="IPR044066">
    <property type="entry name" value="TRIAD_supradom"/>
</dbReference>
<proteinExistence type="predicted"/>
<dbReference type="GO" id="GO:0016567">
    <property type="term" value="P:protein ubiquitination"/>
    <property type="evidence" value="ECO:0007669"/>
    <property type="project" value="InterPro"/>
</dbReference>
<dbReference type="GO" id="GO:0008270">
    <property type="term" value="F:zinc ion binding"/>
    <property type="evidence" value="ECO:0007669"/>
    <property type="project" value="UniProtKB-KW"/>
</dbReference>
<keyword evidence="7" id="KW-0833">Ubl conjugation pathway</keyword>
<accession>A0AAV9PEJ3</accession>
<reference evidence="11 12" key="1">
    <citation type="submission" date="2023-08" db="EMBL/GenBank/DDBJ databases">
        <title>Black Yeasts Isolated from many extreme environments.</title>
        <authorList>
            <person name="Coleine C."/>
            <person name="Stajich J.E."/>
            <person name="Selbmann L."/>
        </authorList>
    </citation>
    <scope>NUCLEOTIDE SEQUENCE [LARGE SCALE GENOMIC DNA]</scope>
    <source>
        <strain evidence="11 12">CCFEE 5935</strain>
    </source>
</reference>
<dbReference type="AlphaFoldDB" id="A0AAV9PEJ3"/>
<evidence type="ECO:0000256" key="7">
    <source>
        <dbReference type="ARBA" id="ARBA00022786"/>
    </source>
</evidence>
<evidence type="ECO:0000256" key="8">
    <source>
        <dbReference type="ARBA" id="ARBA00022833"/>
    </source>
</evidence>
<dbReference type="InterPro" id="IPR002867">
    <property type="entry name" value="IBR_dom"/>
</dbReference>
<keyword evidence="8" id="KW-0862">Zinc</keyword>
<keyword evidence="6" id="KW-0863">Zinc-finger</keyword>
<dbReference type="GeneID" id="89926244"/>
<evidence type="ECO:0000256" key="3">
    <source>
        <dbReference type="ARBA" id="ARBA00022679"/>
    </source>
</evidence>
<evidence type="ECO:0000313" key="11">
    <source>
        <dbReference type="EMBL" id="KAK5170313.1"/>
    </source>
</evidence>
<keyword evidence="3" id="KW-0808">Transferase</keyword>
<evidence type="ECO:0000256" key="1">
    <source>
        <dbReference type="ARBA" id="ARBA00001798"/>
    </source>
</evidence>
<keyword evidence="12" id="KW-1185">Reference proteome</keyword>
<dbReference type="GO" id="GO:0061630">
    <property type="term" value="F:ubiquitin protein ligase activity"/>
    <property type="evidence" value="ECO:0007669"/>
    <property type="project" value="UniProtKB-EC"/>
</dbReference>
<dbReference type="PROSITE" id="PS51873">
    <property type="entry name" value="TRIAD"/>
    <property type="match status" value="1"/>
</dbReference>
<evidence type="ECO:0000256" key="4">
    <source>
        <dbReference type="ARBA" id="ARBA00022723"/>
    </source>
</evidence>
<organism evidence="11 12">
    <name type="scientific">Saxophila tyrrhenica</name>
    <dbReference type="NCBI Taxonomy" id="1690608"/>
    <lineage>
        <taxon>Eukaryota</taxon>
        <taxon>Fungi</taxon>
        <taxon>Dikarya</taxon>
        <taxon>Ascomycota</taxon>
        <taxon>Pezizomycotina</taxon>
        <taxon>Dothideomycetes</taxon>
        <taxon>Dothideomycetidae</taxon>
        <taxon>Mycosphaerellales</taxon>
        <taxon>Extremaceae</taxon>
        <taxon>Saxophila</taxon>
    </lineage>
</organism>
<comment type="caution">
    <text evidence="11">The sequence shown here is derived from an EMBL/GenBank/DDBJ whole genome shotgun (WGS) entry which is preliminary data.</text>
</comment>
<evidence type="ECO:0000256" key="9">
    <source>
        <dbReference type="SAM" id="MobiDB-lite"/>
    </source>
</evidence>
<dbReference type="RefSeq" id="XP_064659511.1">
    <property type="nucleotide sequence ID" value="XM_064802150.1"/>
</dbReference>
<dbReference type="Gene3D" id="1.20.120.1750">
    <property type="match status" value="1"/>
</dbReference>
<dbReference type="SMART" id="SM00647">
    <property type="entry name" value="IBR"/>
    <property type="match status" value="2"/>
</dbReference>
<dbReference type="EMBL" id="JAVRRT010000007">
    <property type="protein sequence ID" value="KAK5170313.1"/>
    <property type="molecule type" value="Genomic_DNA"/>
</dbReference>
<sequence>MAPAAKKRKTARDAPKFLCLSCQTERTSSQFPDYNPSAECEHLIHTCKNCLKKWVEVQVECSAFVKKTAAEDGAGVDAAEGDERVRKGEVEEGKPNSLLFGIKCPHPDCKGVMRNVNVEMGATKKVYQKFAEIERKFIGDSTPGWRWCLDPSCEAGQVHKSTLSKQEQERQAAAKSPTKRTKKGKSKEAPVIVYEDNPAPIQADICTCHACGSQACVSCDRPWHEGETCDGYQIRIKDRMEEEDKALREIQSATKPCPGCAKRIQKNGGCPNMNCSQCDTNFCWNCASAYIRGRWCDCPHNRIPTHERAALGL</sequence>
<keyword evidence="4" id="KW-0479">Metal-binding</keyword>
<comment type="catalytic activity">
    <reaction evidence="1">
        <text>[E2 ubiquitin-conjugating enzyme]-S-ubiquitinyl-L-cysteine + [acceptor protein]-L-lysine = [E2 ubiquitin-conjugating enzyme]-L-cysteine + [acceptor protein]-N(6)-ubiquitinyl-L-lysine.</text>
        <dbReference type="EC" id="2.3.2.31"/>
    </reaction>
</comment>
<evidence type="ECO:0000313" key="12">
    <source>
        <dbReference type="Proteomes" id="UP001337655"/>
    </source>
</evidence>
<dbReference type="EC" id="2.3.2.31" evidence="2"/>
<evidence type="ECO:0000256" key="6">
    <source>
        <dbReference type="ARBA" id="ARBA00022771"/>
    </source>
</evidence>
<dbReference type="Proteomes" id="UP001337655">
    <property type="component" value="Unassembled WGS sequence"/>
</dbReference>
<feature type="region of interest" description="Disordered" evidence="9">
    <location>
        <begin position="164"/>
        <end position="190"/>
    </location>
</feature>
<name>A0AAV9PEJ3_9PEZI</name>
<dbReference type="Pfam" id="PF22191">
    <property type="entry name" value="IBR_1"/>
    <property type="match status" value="1"/>
</dbReference>
<evidence type="ECO:0000256" key="2">
    <source>
        <dbReference type="ARBA" id="ARBA00012251"/>
    </source>
</evidence>
<gene>
    <name evidence="11" type="ORF">LTR77_004900</name>
</gene>
<feature type="domain" description="RING-type" evidence="10">
    <location>
        <begin position="15"/>
        <end position="309"/>
    </location>
</feature>
<protein>
    <recommendedName>
        <fullName evidence="2">RBR-type E3 ubiquitin transferase</fullName>
        <ecNumber evidence="2">2.3.2.31</ecNumber>
    </recommendedName>
</protein>